<organism evidence="1 2">
    <name type="scientific">Aspergillus awamori</name>
    <name type="common">Black koji mold</name>
    <dbReference type="NCBI Taxonomy" id="105351"/>
    <lineage>
        <taxon>Eukaryota</taxon>
        <taxon>Fungi</taxon>
        <taxon>Dikarya</taxon>
        <taxon>Ascomycota</taxon>
        <taxon>Pezizomycotina</taxon>
        <taxon>Eurotiomycetes</taxon>
        <taxon>Eurotiomycetidae</taxon>
        <taxon>Eurotiales</taxon>
        <taxon>Aspergillaceae</taxon>
        <taxon>Aspergillus</taxon>
    </lineage>
</organism>
<gene>
    <name evidence="1" type="ORF">AAWM_07835</name>
</gene>
<dbReference type="Proteomes" id="UP000286921">
    <property type="component" value="Unassembled WGS sequence"/>
</dbReference>
<name>A0A401L0B0_ASPAW</name>
<accession>A0A401L0B0</accession>
<reference evidence="1 2" key="1">
    <citation type="submission" date="2016-09" db="EMBL/GenBank/DDBJ databases">
        <title>Aspergillus awamori IFM 58123T.</title>
        <authorList>
            <person name="Kusuya Y."/>
            <person name="Shimizu M."/>
            <person name="Takahashi H."/>
            <person name="Yaguchi T."/>
        </authorList>
    </citation>
    <scope>NUCLEOTIDE SEQUENCE [LARGE SCALE GENOMIC DNA]</scope>
    <source>
        <strain evidence="1 2">IFM 58123</strain>
    </source>
</reference>
<keyword evidence="2" id="KW-1185">Reference proteome</keyword>
<evidence type="ECO:0000313" key="1">
    <source>
        <dbReference type="EMBL" id="GCB24950.1"/>
    </source>
</evidence>
<protein>
    <submittedName>
        <fullName evidence="1">Uncharacterized protein</fullName>
    </submittedName>
</protein>
<dbReference type="AlphaFoldDB" id="A0A401L0B0"/>
<sequence length="489" mass="56366">MKNVSHTPPVCLPTRGDHEAIEILEKFGKALLRPEDEITQAQNLAAGFSDIVVILERPRHRRNHKFDVSFEEFVQRCKTLLAIDELIRFATKGARSIHTVTVLDAFSYRPDKYATDEDKQCHEVLAQILKVKKPKVILRCHRDAYYDEWLKQIELPGENYQLERKEISIFDGYKTIVLQSFHPSCAVNNADCRPEYRALLMYHFVAAFSELTSKFILPDTAEGIRKLCLNKGERKPSDICKYEPWQAAHLISRVLEKPYKSLIDIQFVGIADETPSESRSKQTQAFSALYGSLKRLFGNSSSFGGLAIAKSVLFLWKRHFEEDQLYDHVMSWLVIRGNQQRDWFASETGRIHDQRTLEEQLSSLQVSASSIIRDIRSLIDDFLPLLCRASGFHFRREHLADDCRAQIIGFYERHNELLRRHLGDLPMSDINYAIDIRTLLASCEMFLSAFQDRTYEPVRQDYADAMSCLKKLAEISDSTCQGDISYAPE</sequence>
<proteinExistence type="predicted"/>
<comment type="caution">
    <text evidence="1">The sequence shown here is derived from an EMBL/GenBank/DDBJ whole genome shotgun (WGS) entry which is preliminary data.</text>
</comment>
<evidence type="ECO:0000313" key="2">
    <source>
        <dbReference type="Proteomes" id="UP000286921"/>
    </source>
</evidence>
<dbReference type="EMBL" id="BDHI01000021">
    <property type="protein sequence ID" value="GCB24950.1"/>
    <property type="molecule type" value="Genomic_DNA"/>
</dbReference>